<feature type="domain" description="tRNA (32-2'-O)-methyltransferase regulator THADA-like C-terminal TPR repeats region" evidence="5">
    <location>
        <begin position="1541"/>
        <end position="1724"/>
    </location>
</feature>
<dbReference type="InterPro" id="IPR016024">
    <property type="entry name" value="ARM-type_fold"/>
</dbReference>
<name>A0A7S2ETN3_9STRA</name>
<dbReference type="PANTHER" id="PTHR14387:SF0">
    <property type="entry name" value="DUF2428 DOMAIN-CONTAINING PROTEIN"/>
    <property type="match status" value="1"/>
</dbReference>
<accession>A0A7S2ETN3</accession>
<feature type="domain" description="DUF2428" evidence="4">
    <location>
        <begin position="1189"/>
        <end position="1539"/>
    </location>
</feature>
<feature type="region of interest" description="Disordered" evidence="3">
    <location>
        <begin position="923"/>
        <end position="963"/>
    </location>
</feature>
<feature type="compositionally biased region" description="Basic residues" evidence="3">
    <location>
        <begin position="934"/>
        <end position="944"/>
    </location>
</feature>
<dbReference type="Pfam" id="PF25151">
    <property type="entry name" value="TPR_Trm732_C"/>
    <property type="match status" value="1"/>
</dbReference>
<evidence type="ECO:0000256" key="3">
    <source>
        <dbReference type="SAM" id="MobiDB-lite"/>
    </source>
</evidence>
<dbReference type="EMBL" id="HBGN01037902">
    <property type="protein sequence ID" value="CAD9355961.1"/>
    <property type="molecule type" value="Transcribed_RNA"/>
</dbReference>
<protein>
    <recommendedName>
        <fullName evidence="7">DUF2428 domain-containing protein</fullName>
    </recommendedName>
</protein>
<reference evidence="6" key="1">
    <citation type="submission" date="2021-01" db="EMBL/GenBank/DDBJ databases">
        <authorList>
            <person name="Corre E."/>
            <person name="Pelletier E."/>
            <person name="Niang G."/>
            <person name="Scheremetjew M."/>
            <person name="Finn R."/>
            <person name="Kale V."/>
            <person name="Holt S."/>
            <person name="Cochrane G."/>
            <person name="Meng A."/>
            <person name="Brown T."/>
            <person name="Cohen L."/>
        </authorList>
    </citation>
    <scope>NUCLEOTIDE SEQUENCE</scope>
    <source>
        <strain evidence="6">Pop2</strain>
    </source>
</reference>
<gene>
    <name evidence="6" type="ORF">DBRI1063_LOCUS24268</name>
</gene>
<organism evidence="6">
    <name type="scientific">Ditylum brightwellii</name>
    <dbReference type="NCBI Taxonomy" id="49249"/>
    <lineage>
        <taxon>Eukaryota</taxon>
        <taxon>Sar</taxon>
        <taxon>Stramenopiles</taxon>
        <taxon>Ochrophyta</taxon>
        <taxon>Bacillariophyta</taxon>
        <taxon>Mediophyceae</taxon>
        <taxon>Lithodesmiophycidae</taxon>
        <taxon>Lithodesmiales</taxon>
        <taxon>Lithodesmiaceae</taxon>
        <taxon>Ditylum</taxon>
    </lineage>
</organism>
<keyword evidence="2" id="KW-0819">tRNA processing</keyword>
<dbReference type="InterPro" id="IPR051954">
    <property type="entry name" value="tRNA_methyltransferase_THADA"/>
</dbReference>
<evidence type="ECO:0000259" key="4">
    <source>
        <dbReference type="Pfam" id="PF10350"/>
    </source>
</evidence>
<feature type="compositionally biased region" description="Basic residues" evidence="3">
    <location>
        <begin position="953"/>
        <end position="963"/>
    </location>
</feature>
<sequence length="2395" mass="264078">MTNDNKDTTTSTTKKKKNNQTNQNTSILLPHDGPLFHHHSSTFTTTTTTFSQSYLSSSSPKCGKLYQASQKLLAELEEASTVILQLKSLQSFRSTVLHIHQSKEEKDEKEVVTKMYDFLLQSSLSYNTPNTMRRAIRSCLSSLSSSDTTTAIEEEVLTSLLEQTHWRDVVQSLHEYMMHTPLLLHFQKEHVLQQTLALLGREGKEHILPLLSTRFFSQEEEEEKEVQVVNTKVLETIQYAILIASAFKLLLQNIDNNNTDNNAHSSLEYLKQVEDTVLWSLIQCSVTTIDGLSVATIALGQSLFLRWKCQFISKQKEEEEEETEELYIAAQAYSFLHTHILSPKTKLPLWNKCAILKGILSTLPDTILLQSPSSSSKSLLYNPLSTFILSQSSTSNDSSVRLMTFKSLETILNRYHTILSSSPPSNQKKEEANEVITQSLQIIFSSWESPPNRQVSSYIPKVFDSLVKLKSVFGKNNGDDGEDGMDDLVERILAQPLHRRGRYIAMESLLPIVGPRKILSLGSSSSHNKDMAFITSLITRIGEDNSNAGVISSLWSKLLCRLREEVMMDLVVVGGAETKADLKTAPSSPKQQQSLLSSLPPEKWMNLWSKPLSTLLLTSSSFSKRNRISSFCLPLLEYIVGNAVGTNTAKTTATTSTTAKRKEDLSYVFAMLMKEVQISFDELMKSGGGAGAVGSTSGGDGESMGDRLLWAKLEIARHASLLKLTKSSSITLSSISTETETYPILRESLTQNLSPSILVSALKHEKSSIRVVAFQAIDAIIPNYYYYYSNDDDGENSNNTMTITGNKFQCIIQEMKLWKESLPYAMKSSEKEYISTMMQCLMNLLTRASSIAAHCEEEEEEEKIQHQQHSGRQKQDTVVSFVCDFLIQNIIIQQAAYPGTVADKECFVLSLLQQILAFASDDNNDKTDDENKSMAKKKSSKKKGASSSSSSSNKKKKTGTKMITKRKLTSSEIYCKQQILSMLISSNVFGMLFSMLHSMWDRTRSSTYDFMCDLIHAFKSYDSRDDSSIALPLCIASVKSRESFLARGIHLASSPRQREADTGARILAFLCIALPSQQEKIEYIEFLLDLLQDRVKMMESCLGTVTKEKNSAIVENTESNSSIDDNQCNSDDNIQKDNEKKQLSLAGGRSLPLAHGLIQGLRLSINELSSNSNNDAKHNNRGGEKILHLYDQIARVCCQSIQVSLAVVADIKDNNDGDDTVCGDETVGGSKFLSNATLDSSPESSDGNTLGIKAEENVVSVAAAPLNVNTGAIGANAVFASIKATSEEEEANRFATQRVVVGSWLLTKEACAALSSVITSYPSSSLPAQLVTTAGSLLISTLTSLKHQGAAFAAHRALQELSEACHAYSSNAASNSLGNDSIVNLPLSWARRLLHEISSTEIVRDSTLRRSTGYALGFLSVMRSEPPPNIAPRSICPFVLANIIRLSLPCATVMTQRLEHMTTSNSSYDFMVFIQHLSLSSQMNSYFVEDANYQWRSRVHALNVLRLAILDAPLASDMRKFVGDAIISAMIGYDDESWAVRNSATMVFAAAMLRVIDADKNASFSSFSSSRSQPNVKARGGNAITARELFRSYPSLPPFLLSLVEDNQTATTAAKVLHPPLFPFLLLLARLQSASMSTADDAVTETTCLFIKPVLQCLSHRHNKVRNMAARALAVLCSGDSVNEKDSSSRYYLLSCCTDLLESRDCPKVDWNKKHGALLGIRSLLLSSPNSRQLFDDQKLYSAVALYASWGSGAFDCPPSCVAVALDILEFAVCNAFNGAEIMLKSMGGKESSFLEVALFDAVHRIEALSHERSPTVMIGLSTLSPVVGKIAGALCSSAIFGSDKLNGDECNKFLIKIETIFCSNSFDVRLAAVKAFKKSIYGAVDSILDATNINAENRSRLMLKVGNMLLRVIDAELQRKDEIKALGPFFDGKEYQLGPHLPTLRRLSRCAIECFSACRSLPSSSNLQIESSHSGRSKWDIFVQLELLGGGILEKVEEDNQDSAGNSVSGNSIELMALFLRAEMDSIKTKADAETLINHVKVFVSAVVGLADPLVPWSVRHSAAVAAGFCGMLVCDARTCLKECEQREIASKLQSQQLDLCMVVLKLVQDNDEDVRSAAIKALSSFLLSGFHYDTQNFQAIASVGNFEVSTVPLDALERLYDSVRNKHEKIKLIQRLLKMLVDHSQSMEEDLKLTTEEYKFSENIPSLRSILNLATTRKIFEEEDPNPFEESLVIAQLAVSMLVSSGQKLEDCGLCQDYMCTILSRCKHFIGLFKKRLTNSDDGLLLTDLAHDITWCNQVFSSMHGVILGSIGAIYLGGNDEQNVVKGAKSLMLLFSACSKNVDSMLTVHPCIFKALEVLSNAKQGCHKTYTDLLTCCFLLPGVHSNKNVGSVL</sequence>
<evidence type="ECO:0008006" key="7">
    <source>
        <dbReference type="Google" id="ProtNLM"/>
    </source>
</evidence>
<evidence type="ECO:0000259" key="5">
    <source>
        <dbReference type="Pfam" id="PF25151"/>
    </source>
</evidence>
<evidence type="ECO:0000313" key="6">
    <source>
        <dbReference type="EMBL" id="CAD9355961.1"/>
    </source>
</evidence>
<feature type="compositionally biased region" description="Basic and acidic residues" evidence="3">
    <location>
        <begin position="923"/>
        <end position="933"/>
    </location>
</feature>
<proteinExistence type="inferred from homology"/>
<feature type="region of interest" description="Disordered" evidence="3">
    <location>
        <begin position="1"/>
        <end position="28"/>
    </location>
</feature>
<evidence type="ECO:0000256" key="2">
    <source>
        <dbReference type="ARBA" id="ARBA00022694"/>
    </source>
</evidence>
<dbReference type="PANTHER" id="PTHR14387">
    <property type="entry name" value="THADA/DEATH RECEPTOR INTERACTING PROTEIN"/>
    <property type="match status" value="1"/>
</dbReference>
<dbReference type="GO" id="GO:0030488">
    <property type="term" value="P:tRNA methylation"/>
    <property type="evidence" value="ECO:0007669"/>
    <property type="project" value="TreeGrafter"/>
</dbReference>
<evidence type="ECO:0000256" key="1">
    <source>
        <dbReference type="ARBA" id="ARBA00010409"/>
    </source>
</evidence>
<dbReference type="InterPro" id="IPR019442">
    <property type="entry name" value="THADA/TRM732_DUF2428"/>
</dbReference>
<dbReference type="GO" id="GO:0005829">
    <property type="term" value="C:cytosol"/>
    <property type="evidence" value="ECO:0007669"/>
    <property type="project" value="TreeGrafter"/>
</dbReference>
<dbReference type="SUPFAM" id="SSF48371">
    <property type="entry name" value="ARM repeat"/>
    <property type="match status" value="2"/>
</dbReference>
<dbReference type="InterPro" id="IPR056842">
    <property type="entry name" value="THADA-like_TPR_C"/>
</dbReference>
<dbReference type="Pfam" id="PF10350">
    <property type="entry name" value="DUF2428"/>
    <property type="match status" value="1"/>
</dbReference>
<comment type="similarity">
    <text evidence="1">Belongs to the THADA family.</text>
</comment>